<comment type="caution">
    <text evidence="2">The sequence shown here is derived from an EMBL/GenBank/DDBJ whole genome shotgun (WGS) entry which is preliminary data.</text>
</comment>
<evidence type="ECO:0000313" key="3">
    <source>
        <dbReference type="Proteomes" id="UP000608513"/>
    </source>
</evidence>
<gene>
    <name evidence="2" type="ORF">H8N03_01025</name>
</gene>
<dbReference type="EMBL" id="JACORT010000001">
    <property type="protein sequence ID" value="MBC5781504.1"/>
    <property type="molecule type" value="Genomic_DNA"/>
</dbReference>
<dbReference type="InterPro" id="IPR014710">
    <property type="entry name" value="RmlC-like_jellyroll"/>
</dbReference>
<dbReference type="InterPro" id="IPR052538">
    <property type="entry name" value="Flavonoid_dioxygenase-like"/>
</dbReference>
<dbReference type="SUPFAM" id="SSF51182">
    <property type="entry name" value="RmlC-like cupins"/>
    <property type="match status" value="1"/>
</dbReference>
<dbReference type="AlphaFoldDB" id="A0A923MNV4"/>
<keyword evidence="3" id="KW-1185">Reference proteome</keyword>
<proteinExistence type="predicted"/>
<dbReference type="InterPro" id="IPR013096">
    <property type="entry name" value="Cupin_2"/>
</dbReference>
<dbReference type="Pfam" id="PF07883">
    <property type="entry name" value="Cupin_2"/>
    <property type="match status" value="1"/>
</dbReference>
<reference evidence="2" key="1">
    <citation type="submission" date="2020-08" db="EMBL/GenBank/DDBJ databases">
        <title>Ramlibacter sp. USB13 16S ribosomal RNA gene genome sequencing and assembly.</title>
        <authorList>
            <person name="Kang M."/>
        </authorList>
    </citation>
    <scope>NUCLEOTIDE SEQUENCE</scope>
    <source>
        <strain evidence="2">USB13</strain>
    </source>
</reference>
<dbReference type="PANTHER" id="PTHR43346">
    <property type="entry name" value="LIGAND BINDING DOMAIN PROTEIN, PUTATIVE (AFU_ORTHOLOGUE AFUA_6G14370)-RELATED"/>
    <property type="match status" value="1"/>
</dbReference>
<dbReference type="Gene3D" id="2.60.120.10">
    <property type="entry name" value="Jelly Rolls"/>
    <property type="match status" value="1"/>
</dbReference>
<dbReference type="InterPro" id="IPR011051">
    <property type="entry name" value="RmlC_Cupin_sf"/>
</dbReference>
<feature type="domain" description="Cupin type-2" evidence="1">
    <location>
        <begin position="43"/>
        <end position="108"/>
    </location>
</feature>
<dbReference type="Proteomes" id="UP000608513">
    <property type="component" value="Unassembled WGS sequence"/>
</dbReference>
<sequence length="157" mass="17417">MSKQPRLPDCEHDPAGIDGVTWNIMGQVYTPKQYDERQFVWHATFPEETFVPPHTHPGQDEYLSPLDGDIDVIIDGRRGTVRAGEIGHLPKGKPHAFFNNSGKVVQAIFWAEPAGELPALYRRIHNIASPKRVTEIAPEYGVVFAPPVSAAAEPKPD</sequence>
<organism evidence="2 3">
    <name type="scientific">Ramlibacter cellulosilyticus</name>
    <dbReference type="NCBI Taxonomy" id="2764187"/>
    <lineage>
        <taxon>Bacteria</taxon>
        <taxon>Pseudomonadati</taxon>
        <taxon>Pseudomonadota</taxon>
        <taxon>Betaproteobacteria</taxon>
        <taxon>Burkholderiales</taxon>
        <taxon>Comamonadaceae</taxon>
        <taxon>Ramlibacter</taxon>
    </lineage>
</organism>
<protein>
    <submittedName>
        <fullName evidence="2">Cupin domain-containing protein</fullName>
    </submittedName>
</protein>
<evidence type="ECO:0000313" key="2">
    <source>
        <dbReference type="EMBL" id="MBC5781504.1"/>
    </source>
</evidence>
<name>A0A923MNV4_9BURK</name>
<dbReference type="RefSeq" id="WP_187074259.1">
    <property type="nucleotide sequence ID" value="NZ_JACORT010000001.1"/>
</dbReference>
<evidence type="ECO:0000259" key="1">
    <source>
        <dbReference type="Pfam" id="PF07883"/>
    </source>
</evidence>
<accession>A0A923MNV4</accession>
<dbReference type="PANTHER" id="PTHR43346:SF1">
    <property type="entry name" value="QUERCETIN 2,3-DIOXYGENASE-RELATED"/>
    <property type="match status" value="1"/>
</dbReference>
<dbReference type="CDD" id="cd02208">
    <property type="entry name" value="cupin_RmlC-like"/>
    <property type="match status" value="1"/>
</dbReference>